<name>A0A0C3DL37_OIDMZ</name>
<dbReference type="Gene3D" id="1.50.10.100">
    <property type="entry name" value="Chondroitin AC/alginate lyase"/>
    <property type="match status" value="1"/>
</dbReference>
<feature type="domain" description="Alginate lyase" evidence="4">
    <location>
        <begin position="79"/>
        <end position="358"/>
    </location>
</feature>
<dbReference type="GO" id="GO:0016829">
    <property type="term" value="F:lyase activity"/>
    <property type="evidence" value="ECO:0007669"/>
    <property type="project" value="UniProtKB-KW"/>
</dbReference>
<protein>
    <recommendedName>
        <fullName evidence="4">Alginate lyase domain-containing protein</fullName>
    </recommendedName>
</protein>
<feature type="signal peptide" evidence="3">
    <location>
        <begin position="1"/>
        <end position="18"/>
    </location>
</feature>
<sequence>MWSQSIVAAAILLAGVSGLPASEATDNFHLGPNTVVLDGTRLLETKLQLLFEPWNKQLKTALGDLTTQADSWLSQGPWSVTTSQKTPPGGDLHDYASQAPYYWPSNTTNGCPYINRDGVLNPETLLYTDHANRGTMFQASYILSLAWYYTGKEAYGKHAGDILRTWFLANDTRMNPNLNHAQIIPCQNTGRSIGIIDFSQEYTSILDAAAILATGAPGWTQSDVNGFHEWNVEFLDWLVNSPFGIEELAEGNNHGTFASMQIAGIALFVGNETLAKQQVLDAEPRLTDYVTANGSQPLELVRTRSWHYSTFDLVAYTRLAAIGQHVGVDLWNFKGPQGQSINAAVDFIVPAATNSTPWPYPELEFLAYGATDVVHAAADAGNKIAKAAVSKLQPPPGGDLWLLRPAAEQLDASF</sequence>
<keyword evidence="2" id="KW-0456">Lyase</keyword>
<evidence type="ECO:0000313" key="6">
    <source>
        <dbReference type="Proteomes" id="UP000054321"/>
    </source>
</evidence>
<evidence type="ECO:0000256" key="1">
    <source>
        <dbReference type="ARBA" id="ARBA00022729"/>
    </source>
</evidence>
<dbReference type="InterPro" id="IPR008929">
    <property type="entry name" value="Chondroitin_lyas"/>
</dbReference>
<reference evidence="6" key="2">
    <citation type="submission" date="2015-01" db="EMBL/GenBank/DDBJ databases">
        <title>Evolutionary Origins and Diversification of the Mycorrhizal Mutualists.</title>
        <authorList>
            <consortium name="DOE Joint Genome Institute"/>
            <consortium name="Mycorrhizal Genomics Consortium"/>
            <person name="Kohler A."/>
            <person name="Kuo A."/>
            <person name="Nagy L.G."/>
            <person name="Floudas D."/>
            <person name="Copeland A."/>
            <person name="Barry K.W."/>
            <person name="Cichocki N."/>
            <person name="Veneault-Fourrey C."/>
            <person name="LaButti K."/>
            <person name="Lindquist E.A."/>
            <person name="Lipzen A."/>
            <person name="Lundell T."/>
            <person name="Morin E."/>
            <person name="Murat C."/>
            <person name="Riley R."/>
            <person name="Ohm R."/>
            <person name="Sun H."/>
            <person name="Tunlid A."/>
            <person name="Henrissat B."/>
            <person name="Grigoriev I.V."/>
            <person name="Hibbett D.S."/>
            <person name="Martin F."/>
        </authorList>
    </citation>
    <scope>NUCLEOTIDE SEQUENCE [LARGE SCALE GENOMIC DNA]</scope>
    <source>
        <strain evidence="6">Zn</strain>
    </source>
</reference>
<proteinExistence type="predicted"/>
<evidence type="ECO:0000256" key="2">
    <source>
        <dbReference type="ARBA" id="ARBA00023239"/>
    </source>
</evidence>
<evidence type="ECO:0000313" key="5">
    <source>
        <dbReference type="EMBL" id="KIN02723.1"/>
    </source>
</evidence>
<keyword evidence="1 3" id="KW-0732">Signal</keyword>
<keyword evidence="6" id="KW-1185">Reference proteome</keyword>
<organism evidence="5 6">
    <name type="scientific">Oidiodendron maius (strain Zn)</name>
    <dbReference type="NCBI Taxonomy" id="913774"/>
    <lineage>
        <taxon>Eukaryota</taxon>
        <taxon>Fungi</taxon>
        <taxon>Dikarya</taxon>
        <taxon>Ascomycota</taxon>
        <taxon>Pezizomycotina</taxon>
        <taxon>Leotiomycetes</taxon>
        <taxon>Leotiomycetes incertae sedis</taxon>
        <taxon>Myxotrichaceae</taxon>
        <taxon>Oidiodendron</taxon>
    </lineage>
</organism>
<dbReference type="EMBL" id="KN832874">
    <property type="protein sequence ID" value="KIN02723.1"/>
    <property type="molecule type" value="Genomic_DNA"/>
</dbReference>
<dbReference type="InterPro" id="IPR008397">
    <property type="entry name" value="Alginate_lyase_dom"/>
</dbReference>
<dbReference type="InParanoid" id="A0A0C3DL37"/>
<dbReference type="GO" id="GO:0042597">
    <property type="term" value="C:periplasmic space"/>
    <property type="evidence" value="ECO:0007669"/>
    <property type="project" value="InterPro"/>
</dbReference>
<feature type="chain" id="PRO_5002163404" description="Alginate lyase domain-containing protein" evidence="3">
    <location>
        <begin position="19"/>
        <end position="414"/>
    </location>
</feature>
<dbReference type="SUPFAM" id="SSF48230">
    <property type="entry name" value="Chondroitin AC/alginate lyase"/>
    <property type="match status" value="1"/>
</dbReference>
<evidence type="ECO:0000259" key="4">
    <source>
        <dbReference type="Pfam" id="PF05426"/>
    </source>
</evidence>
<dbReference type="OrthoDB" id="63533at2759"/>
<dbReference type="HOGENOM" id="CLU_031144_0_0_1"/>
<evidence type="ECO:0000256" key="3">
    <source>
        <dbReference type="SAM" id="SignalP"/>
    </source>
</evidence>
<dbReference type="STRING" id="913774.A0A0C3DL37"/>
<dbReference type="AlphaFoldDB" id="A0A0C3DL37"/>
<gene>
    <name evidence="5" type="ORF">OIDMADRAFT_160332</name>
</gene>
<reference evidence="5 6" key="1">
    <citation type="submission" date="2014-04" db="EMBL/GenBank/DDBJ databases">
        <authorList>
            <consortium name="DOE Joint Genome Institute"/>
            <person name="Kuo A."/>
            <person name="Martino E."/>
            <person name="Perotto S."/>
            <person name="Kohler A."/>
            <person name="Nagy L.G."/>
            <person name="Floudas D."/>
            <person name="Copeland A."/>
            <person name="Barry K.W."/>
            <person name="Cichocki N."/>
            <person name="Veneault-Fourrey C."/>
            <person name="LaButti K."/>
            <person name="Lindquist E.A."/>
            <person name="Lipzen A."/>
            <person name="Lundell T."/>
            <person name="Morin E."/>
            <person name="Murat C."/>
            <person name="Sun H."/>
            <person name="Tunlid A."/>
            <person name="Henrissat B."/>
            <person name="Grigoriev I.V."/>
            <person name="Hibbett D.S."/>
            <person name="Martin F."/>
            <person name="Nordberg H.P."/>
            <person name="Cantor M.N."/>
            <person name="Hua S.X."/>
        </authorList>
    </citation>
    <scope>NUCLEOTIDE SEQUENCE [LARGE SCALE GENOMIC DNA]</scope>
    <source>
        <strain evidence="5 6">Zn</strain>
    </source>
</reference>
<accession>A0A0C3DL37</accession>
<dbReference type="Pfam" id="PF05426">
    <property type="entry name" value="Alginate_lyase"/>
    <property type="match status" value="1"/>
</dbReference>
<dbReference type="Proteomes" id="UP000054321">
    <property type="component" value="Unassembled WGS sequence"/>
</dbReference>